<reference evidence="2 3" key="1">
    <citation type="submission" date="2022-11" db="EMBL/GenBank/DDBJ databases">
        <title>Draft genome sequence of Saccharopolyspora sp. WRP15-2 isolated from rhizosphere soils of wild rice in Thailand.</title>
        <authorList>
            <person name="Duangmal K."/>
            <person name="Kammanee S."/>
            <person name="Muangham S."/>
        </authorList>
    </citation>
    <scope>NUCLEOTIDE SEQUENCE [LARGE SCALE GENOMIC DNA]</scope>
    <source>
        <strain evidence="2 3">WRP15-2</strain>
    </source>
</reference>
<dbReference type="InterPro" id="IPR011051">
    <property type="entry name" value="RmlC_Cupin_sf"/>
</dbReference>
<sequence>MSDALKPAAAATNSGAELPLFALPQAELLTLDVNEVPLVDTEPGTKLQLLRLDLEAGRWVVMFHMEPGTSVPIHYHTGTAEVFTLKGRWYYQEYPDQPQTAGSYLFEPGGSVHTLHAPADNTEDTVMLVMVTGANVNFTEDGQFHSIIDAVSIKHWLTGFAKEQGVKLRYISTGAAGYVETEGACAPS</sequence>
<keyword evidence="2" id="KW-0223">Dioxygenase</keyword>
<gene>
    <name evidence="2" type="ORF">OU415_25420</name>
</gene>
<dbReference type="InterPro" id="IPR025979">
    <property type="entry name" value="ChrR-like_cupin_dom"/>
</dbReference>
<dbReference type="EMBL" id="JAQGLA010000053">
    <property type="protein sequence ID" value="MDA3628798.1"/>
    <property type="molecule type" value="Genomic_DNA"/>
</dbReference>
<name>A0ABT4V4B2_9PSEU</name>
<dbReference type="CDD" id="cd20302">
    <property type="entry name" value="cupin_DAD"/>
    <property type="match status" value="1"/>
</dbReference>
<accession>A0ABT4V4B2</accession>
<feature type="domain" description="ChrR-like cupin" evidence="1">
    <location>
        <begin position="30"/>
        <end position="134"/>
    </location>
</feature>
<keyword evidence="3" id="KW-1185">Reference proteome</keyword>
<dbReference type="Pfam" id="PF12973">
    <property type="entry name" value="Cupin_7"/>
    <property type="match status" value="1"/>
</dbReference>
<dbReference type="InterPro" id="IPR014710">
    <property type="entry name" value="RmlC-like_jellyroll"/>
</dbReference>
<dbReference type="SUPFAM" id="SSF51182">
    <property type="entry name" value="RmlC-like cupins"/>
    <property type="match status" value="1"/>
</dbReference>
<organism evidence="2 3">
    <name type="scientific">Saccharopolyspora oryzae</name>
    <dbReference type="NCBI Taxonomy" id="2997343"/>
    <lineage>
        <taxon>Bacteria</taxon>
        <taxon>Bacillati</taxon>
        <taxon>Actinomycetota</taxon>
        <taxon>Actinomycetes</taxon>
        <taxon>Pseudonocardiales</taxon>
        <taxon>Pseudonocardiaceae</taxon>
        <taxon>Saccharopolyspora</taxon>
    </lineage>
</organism>
<evidence type="ECO:0000313" key="2">
    <source>
        <dbReference type="EMBL" id="MDA3628798.1"/>
    </source>
</evidence>
<evidence type="ECO:0000313" key="3">
    <source>
        <dbReference type="Proteomes" id="UP001210380"/>
    </source>
</evidence>
<keyword evidence="2" id="KW-0560">Oxidoreductase</keyword>
<dbReference type="GO" id="GO:0051213">
    <property type="term" value="F:dioxygenase activity"/>
    <property type="evidence" value="ECO:0007669"/>
    <property type="project" value="UniProtKB-KW"/>
</dbReference>
<comment type="caution">
    <text evidence="2">The sequence shown here is derived from an EMBL/GenBank/DDBJ whole genome shotgun (WGS) entry which is preliminary data.</text>
</comment>
<proteinExistence type="predicted"/>
<dbReference type="RefSeq" id="WP_270951718.1">
    <property type="nucleotide sequence ID" value="NZ_JAQGLA010000053.1"/>
</dbReference>
<protein>
    <submittedName>
        <fullName evidence="2">2,4'-dihydroxyacetophenone dioxygenase family protein</fullName>
    </submittedName>
</protein>
<dbReference type="Gene3D" id="2.60.120.10">
    <property type="entry name" value="Jelly Rolls"/>
    <property type="match status" value="1"/>
</dbReference>
<evidence type="ECO:0000259" key="1">
    <source>
        <dbReference type="Pfam" id="PF12973"/>
    </source>
</evidence>
<dbReference type="Proteomes" id="UP001210380">
    <property type="component" value="Unassembled WGS sequence"/>
</dbReference>